<keyword evidence="1" id="KW-1133">Transmembrane helix</keyword>
<feature type="transmembrane region" description="Helical" evidence="1">
    <location>
        <begin position="25"/>
        <end position="46"/>
    </location>
</feature>
<name>A0A4U0QCQ6_9NEIS</name>
<proteinExistence type="predicted"/>
<sequence>MKSDRSSSQAVGGAAYKRWYWLHKWSSLACTLFLFVLCLTGLPLVFHHEIDHALGNGIEAPAMAAGTPHAPLDRVAAAALAQRPGEAIQYMIWEADEPDLVQVVIGQRADTPPDDTQTVVLDARTAQVLGAPNFNETLIFFLLKLHTDLFLGLPGKLFLGFMGLLFVVAVVSGIAVYGPLMRKLDFGTVRRHKARRIKWLDLHNLLGIATMAWVLVVGGTGVIASLADLALQAWRYDQLAAMIAPYAGKPLPKNPASLDRSMASAVAAADGMVPSFIAFPGTRFSSPHHYAVFMRGEAPLTRHLLKPMLVDAETAGLTDRRELPWYMTALLVSKPLHFGDYGGMPLKIIWGLLDLITLVVLGSGLYLWWVRHRAARPATAARNVAVEVAP</sequence>
<protein>
    <submittedName>
        <fullName evidence="2">PepSY domain-containing protein</fullName>
    </submittedName>
</protein>
<dbReference type="OrthoDB" id="9776609at2"/>
<feature type="transmembrane region" description="Helical" evidence="1">
    <location>
        <begin position="348"/>
        <end position="369"/>
    </location>
</feature>
<dbReference type="RefSeq" id="WP_136771435.1">
    <property type="nucleotide sequence ID" value="NZ_CP156074.1"/>
</dbReference>
<evidence type="ECO:0000256" key="1">
    <source>
        <dbReference type="SAM" id="Phobius"/>
    </source>
</evidence>
<dbReference type="PANTHER" id="PTHR34219">
    <property type="entry name" value="IRON-REGULATED INNER MEMBRANE PROTEIN-RELATED"/>
    <property type="match status" value="1"/>
</dbReference>
<keyword evidence="3" id="KW-1185">Reference proteome</keyword>
<dbReference type="AlphaFoldDB" id="A0A4U0QCQ6"/>
<accession>A0A4U0QCQ6</accession>
<dbReference type="PANTHER" id="PTHR34219:SF3">
    <property type="entry name" value="BLL7967 PROTEIN"/>
    <property type="match status" value="1"/>
</dbReference>
<dbReference type="Proteomes" id="UP000310016">
    <property type="component" value="Unassembled WGS sequence"/>
</dbReference>
<gene>
    <name evidence="2" type="ORF">FAZ21_01145</name>
</gene>
<dbReference type="InterPro" id="IPR005625">
    <property type="entry name" value="PepSY-ass_TM"/>
</dbReference>
<dbReference type="EMBL" id="SUMF01000001">
    <property type="protein sequence ID" value="TJZ78920.1"/>
    <property type="molecule type" value="Genomic_DNA"/>
</dbReference>
<feature type="transmembrane region" description="Helical" evidence="1">
    <location>
        <begin position="157"/>
        <end position="181"/>
    </location>
</feature>
<evidence type="ECO:0000313" key="2">
    <source>
        <dbReference type="EMBL" id="TJZ78920.1"/>
    </source>
</evidence>
<evidence type="ECO:0000313" key="3">
    <source>
        <dbReference type="Proteomes" id="UP000310016"/>
    </source>
</evidence>
<comment type="caution">
    <text evidence="2">The sequence shown here is derived from an EMBL/GenBank/DDBJ whole genome shotgun (WGS) entry which is preliminary data.</text>
</comment>
<keyword evidence="1" id="KW-0812">Transmembrane</keyword>
<reference evidence="2 3" key="1">
    <citation type="submission" date="2019-04" db="EMBL/GenBank/DDBJ databases">
        <title>Chitiniphilus eburnea sp. nov., a novel chitinolytic bacterium isolated from aquaculture sludge.</title>
        <authorList>
            <person name="Sheng M."/>
        </authorList>
    </citation>
    <scope>NUCLEOTIDE SEQUENCE [LARGE SCALE GENOMIC DNA]</scope>
    <source>
        <strain evidence="2 3">HX-2-15</strain>
    </source>
</reference>
<dbReference type="Pfam" id="PF03929">
    <property type="entry name" value="PepSY_TM"/>
    <property type="match status" value="1"/>
</dbReference>
<organism evidence="2 3">
    <name type="scientific">Chitiniphilus eburneus</name>
    <dbReference type="NCBI Taxonomy" id="2571148"/>
    <lineage>
        <taxon>Bacteria</taxon>
        <taxon>Pseudomonadati</taxon>
        <taxon>Pseudomonadota</taxon>
        <taxon>Betaproteobacteria</taxon>
        <taxon>Neisseriales</taxon>
        <taxon>Chitinibacteraceae</taxon>
        <taxon>Chitiniphilus</taxon>
    </lineage>
</organism>
<feature type="transmembrane region" description="Helical" evidence="1">
    <location>
        <begin position="202"/>
        <end position="227"/>
    </location>
</feature>
<keyword evidence="1" id="KW-0472">Membrane</keyword>